<evidence type="ECO:0000313" key="7">
    <source>
        <dbReference type="EMBL" id="CAD7246992.1"/>
    </source>
</evidence>
<dbReference type="AlphaFoldDB" id="A0A7R8XAI3"/>
<feature type="transmembrane region" description="Helical" evidence="5">
    <location>
        <begin position="121"/>
        <end position="142"/>
    </location>
</feature>
<proteinExistence type="predicted"/>
<protein>
    <recommendedName>
        <fullName evidence="6">FLYWCH-type domain-containing protein</fullName>
    </recommendedName>
</protein>
<dbReference type="Pfam" id="PF04500">
    <property type="entry name" value="FLYWCH"/>
    <property type="match status" value="1"/>
</dbReference>
<accession>A0A7R8XAI3</accession>
<evidence type="ECO:0000256" key="5">
    <source>
        <dbReference type="SAM" id="Phobius"/>
    </source>
</evidence>
<reference evidence="7" key="1">
    <citation type="submission" date="2020-11" db="EMBL/GenBank/DDBJ databases">
        <authorList>
            <person name="Tran Van P."/>
        </authorList>
    </citation>
    <scope>NUCLEOTIDE SEQUENCE</scope>
</reference>
<organism evidence="7">
    <name type="scientific">Darwinula stevensoni</name>
    <dbReference type="NCBI Taxonomy" id="69355"/>
    <lineage>
        <taxon>Eukaryota</taxon>
        <taxon>Metazoa</taxon>
        <taxon>Ecdysozoa</taxon>
        <taxon>Arthropoda</taxon>
        <taxon>Crustacea</taxon>
        <taxon>Oligostraca</taxon>
        <taxon>Ostracoda</taxon>
        <taxon>Podocopa</taxon>
        <taxon>Podocopida</taxon>
        <taxon>Darwinulocopina</taxon>
        <taxon>Darwinuloidea</taxon>
        <taxon>Darwinulidae</taxon>
        <taxon>Darwinula</taxon>
    </lineage>
</organism>
<name>A0A7R8XAI3_9CRUS</name>
<gene>
    <name evidence="7" type="ORF">DSTB1V02_LOCUS6834</name>
</gene>
<keyword evidence="5" id="KW-1133">Transmembrane helix</keyword>
<dbReference type="InterPro" id="IPR007588">
    <property type="entry name" value="Znf_FLYWCH"/>
</dbReference>
<evidence type="ECO:0000256" key="4">
    <source>
        <dbReference type="SAM" id="MobiDB-lite"/>
    </source>
</evidence>
<keyword evidence="8" id="KW-1185">Reference proteome</keyword>
<dbReference type="GO" id="GO:0008270">
    <property type="term" value="F:zinc ion binding"/>
    <property type="evidence" value="ECO:0007669"/>
    <property type="project" value="UniProtKB-KW"/>
</dbReference>
<evidence type="ECO:0000259" key="6">
    <source>
        <dbReference type="Pfam" id="PF04500"/>
    </source>
</evidence>
<feature type="region of interest" description="Disordered" evidence="4">
    <location>
        <begin position="280"/>
        <end position="322"/>
    </location>
</feature>
<dbReference type="EMBL" id="CAJPEV010001300">
    <property type="protein sequence ID" value="CAG0891912.1"/>
    <property type="molecule type" value="Genomic_DNA"/>
</dbReference>
<evidence type="ECO:0000256" key="2">
    <source>
        <dbReference type="ARBA" id="ARBA00022771"/>
    </source>
</evidence>
<evidence type="ECO:0000256" key="1">
    <source>
        <dbReference type="ARBA" id="ARBA00022723"/>
    </source>
</evidence>
<keyword evidence="1" id="KW-0479">Metal-binding</keyword>
<keyword evidence="5" id="KW-0812">Transmembrane</keyword>
<feature type="domain" description="FLYWCH-type" evidence="6">
    <location>
        <begin position="11"/>
        <end position="42"/>
    </location>
</feature>
<dbReference type="EMBL" id="LR900817">
    <property type="protein sequence ID" value="CAD7246992.1"/>
    <property type="molecule type" value="Genomic_DNA"/>
</dbReference>
<keyword evidence="3" id="KW-0862">Zinc</keyword>
<keyword evidence="5" id="KW-0472">Membrane</keyword>
<sequence>MAEEASCRLERDPRGGENLIVNQHVFRSEKKERRKRYWKCNEVFPSYLLDESQRTSARSIHGNRDVLGEEEDLSLTSLLNRHEAKLVMLQTIILWDSPLLSAGALGGVIGGLWFLSGFRPLGAFFQMVLILYLYRVIMNVVWPTLRIPLTAQEIAERMEEDWTPVERGYTKGGEMLEAFQDEGDLAHFLELLPEPSNKVPNSLLELGWSEEESVQKEIGEFLWKTSQEDLRILEKAALPEVSDNEDEDEKVEGNGDHLSPTLPVPSSSAYVHECIEEALADLDNRRDEEESSSSSDFGDFVPIEGSMPDVDEVLAPSPKRHP</sequence>
<keyword evidence="2" id="KW-0863">Zinc-finger</keyword>
<dbReference type="Proteomes" id="UP000677054">
    <property type="component" value="Unassembled WGS sequence"/>
</dbReference>
<feature type="region of interest" description="Disordered" evidence="4">
    <location>
        <begin position="236"/>
        <end position="266"/>
    </location>
</feature>
<feature type="transmembrane region" description="Helical" evidence="5">
    <location>
        <begin position="92"/>
        <end position="115"/>
    </location>
</feature>
<evidence type="ECO:0000256" key="3">
    <source>
        <dbReference type="ARBA" id="ARBA00022833"/>
    </source>
</evidence>
<evidence type="ECO:0000313" key="8">
    <source>
        <dbReference type="Proteomes" id="UP000677054"/>
    </source>
</evidence>